<name>A0A7R8ZPE9_9CRUS</name>
<organism evidence="1">
    <name type="scientific">Cyprideis torosa</name>
    <dbReference type="NCBI Taxonomy" id="163714"/>
    <lineage>
        <taxon>Eukaryota</taxon>
        <taxon>Metazoa</taxon>
        <taxon>Ecdysozoa</taxon>
        <taxon>Arthropoda</taxon>
        <taxon>Crustacea</taxon>
        <taxon>Oligostraca</taxon>
        <taxon>Ostracoda</taxon>
        <taxon>Podocopa</taxon>
        <taxon>Podocopida</taxon>
        <taxon>Cytherocopina</taxon>
        <taxon>Cytheroidea</taxon>
        <taxon>Cytherideidae</taxon>
        <taxon>Cyprideis</taxon>
    </lineage>
</organism>
<dbReference type="EMBL" id="OB661126">
    <property type="protein sequence ID" value="CAD7227405.1"/>
    <property type="molecule type" value="Genomic_DNA"/>
</dbReference>
<sequence>MLSLTPHSSHGLILRAGLEFVRQSFLWVPAPSIRYLTCERVASDRVDMGISVQDASRTSRSYSCDLQLAAEAAPPPKHSSSSKMP</sequence>
<reference evidence="1" key="1">
    <citation type="submission" date="2020-11" db="EMBL/GenBank/DDBJ databases">
        <authorList>
            <person name="Tran Van P."/>
        </authorList>
    </citation>
    <scope>NUCLEOTIDE SEQUENCE</scope>
</reference>
<protein>
    <submittedName>
        <fullName evidence="1">Uncharacterized protein</fullName>
    </submittedName>
</protein>
<proteinExistence type="predicted"/>
<dbReference type="AlphaFoldDB" id="A0A7R8ZPE9"/>
<accession>A0A7R8ZPE9</accession>
<evidence type="ECO:0000313" key="1">
    <source>
        <dbReference type="EMBL" id="CAD7227405.1"/>
    </source>
</evidence>
<gene>
    <name evidence="1" type="ORF">CTOB1V02_LOCUS5312</name>
</gene>